<name>A0A8S3X2A7_PARAO</name>
<evidence type="ECO:0000313" key="3">
    <source>
        <dbReference type="Proteomes" id="UP000691718"/>
    </source>
</evidence>
<organism evidence="2 3">
    <name type="scientific">Parnassius apollo</name>
    <name type="common">Apollo butterfly</name>
    <name type="synonym">Papilio apollo</name>
    <dbReference type="NCBI Taxonomy" id="110799"/>
    <lineage>
        <taxon>Eukaryota</taxon>
        <taxon>Metazoa</taxon>
        <taxon>Ecdysozoa</taxon>
        <taxon>Arthropoda</taxon>
        <taxon>Hexapoda</taxon>
        <taxon>Insecta</taxon>
        <taxon>Pterygota</taxon>
        <taxon>Neoptera</taxon>
        <taxon>Endopterygota</taxon>
        <taxon>Lepidoptera</taxon>
        <taxon>Glossata</taxon>
        <taxon>Ditrysia</taxon>
        <taxon>Papilionoidea</taxon>
        <taxon>Papilionidae</taxon>
        <taxon>Parnassiinae</taxon>
        <taxon>Parnassini</taxon>
        <taxon>Parnassius</taxon>
        <taxon>Parnassius</taxon>
    </lineage>
</organism>
<accession>A0A8S3X2A7</accession>
<reference evidence="2" key="1">
    <citation type="submission" date="2021-04" db="EMBL/GenBank/DDBJ databases">
        <authorList>
            <person name="Tunstrom K."/>
        </authorList>
    </citation>
    <scope>NUCLEOTIDE SEQUENCE</scope>
</reference>
<dbReference type="Proteomes" id="UP000691718">
    <property type="component" value="Unassembled WGS sequence"/>
</dbReference>
<protein>
    <submittedName>
        <fullName evidence="2">(apollo) hypothetical protein</fullName>
    </submittedName>
</protein>
<feature type="region of interest" description="Disordered" evidence="1">
    <location>
        <begin position="68"/>
        <end position="97"/>
    </location>
</feature>
<sequence>MAACDTCQQNYHLHYFKPPLQRPPKKSKQYGCEDGVRHVPAVLPPALLQPAAAAPAQEEQAVRLLSSVTSHDSDGGVRHVPVVLPPALPQPAAAAPA</sequence>
<dbReference type="EMBL" id="CAJQZP010000885">
    <property type="protein sequence ID" value="CAG4992840.1"/>
    <property type="molecule type" value="Genomic_DNA"/>
</dbReference>
<evidence type="ECO:0000256" key="1">
    <source>
        <dbReference type="SAM" id="MobiDB-lite"/>
    </source>
</evidence>
<gene>
    <name evidence="2" type="ORF">PAPOLLO_LOCUS12393</name>
</gene>
<evidence type="ECO:0000313" key="2">
    <source>
        <dbReference type="EMBL" id="CAG4992840.1"/>
    </source>
</evidence>
<comment type="caution">
    <text evidence="2">The sequence shown here is derived from an EMBL/GenBank/DDBJ whole genome shotgun (WGS) entry which is preliminary data.</text>
</comment>
<proteinExistence type="predicted"/>
<dbReference type="OrthoDB" id="336088at2759"/>
<keyword evidence="3" id="KW-1185">Reference proteome</keyword>
<dbReference type="AlphaFoldDB" id="A0A8S3X2A7"/>